<organism evidence="3 4">
    <name type="scientific">Legionella fallonii LLAP-10</name>
    <dbReference type="NCBI Taxonomy" id="1212491"/>
    <lineage>
        <taxon>Bacteria</taxon>
        <taxon>Pseudomonadati</taxon>
        <taxon>Pseudomonadota</taxon>
        <taxon>Gammaproteobacteria</taxon>
        <taxon>Legionellales</taxon>
        <taxon>Legionellaceae</taxon>
        <taxon>Legionella</taxon>
    </lineage>
</organism>
<feature type="compositionally biased region" description="Low complexity" evidence="2">
    <location>
        <begin position="448"/>
        <end position="464"/>
    </location>
</feature>
<reference evidence="4" key="1">
    <citation type="submission" date="2014-09" db="EMBL/GenBank/DDBJ databases">
        <authorList>
            <person name="Gomez-Valero L."/>
        </authorList>
    </citation>
    <scope>NUCLEOTIDE SEQUENCE [LARGE SCALE GENOMIC DNA]</scope>
    <source>
        <strain evidence="4">ATCC700992</strain>
    </source>
</reference>
<keyword evidence="1" id="KW-0175">Coiled coil</keyword>
<accession>A0A098G8S9</accession>
<feature type="coiled-coil region" evidence="1">
    <location>
        <begin position="232"/>
        <end position="273"/>
    </location>
</feature>
<feature type="compositionally biased region" description="Polar residues" evidence="2">
    <location>
        <begin position="402"/>
        <end position="417"/>
    </location>
</feature>
<dbReference type="Proteomes" id="UP000032430">
    <property type="component" value="Chromosome I"/>
</dbReference>
<dbReference type="OrthoDB" id="5638610at2"/>
<dbReference type="EMBL" id="LN614827">
    <property type="protein sequence ID" value="CEG58404.1"/>
    <property type="molecule type" value="Genomic_DNA"/>
</dbReference>
<evidence type="ECO:0000313" key="3">
    <source>
        <dbReference type="EMBL" id="CEG58404.1"/>
    </source>
</evidence>
<feature type="region of interest" description="Disordered" evidence="2">
    <location>
        <begin position="364"/>
        <end position="464"/>
    </location>
</feature>
<protein>
    <submittedName>
        <fullName evidence="3">Uncharacterized protein</fullName>
    </submittedName>
</protein>
<dbReference type="KEGG" id="lfa:LFA_3058"/>
<sequence>MISMTAYWEQFKECIDNLRASTQDEEYTKQIKTAIELSALGATIENLGLMEIKGITGELTAKSEQFGPAVTYGADKEYTFHLPKINTRENLIFAIVYYQHLSNYQNVSYQGSINWFRQMVIDGINEKKATMELKAKILLDAIRHYCQKQNITIDEALLLKNASESGKDYVARISEMVHKPEEPSNNIPSVLEEEVGYIPPVPTLVPVASNVLLAKKLATVVANPPHSDEIGLLGQSEQITTLEQSLEKLKDKRNSLKNKIDALEQKSSAFELATENHRILTDKWNNQFFLVRFFYWCISFFFEVTELKNLKEAETQLTQAEQDLNQLIPHHTTVSYNAKLQKQAKELKQEQVSLLGELHLEMQKEKQKEEMRRATELSALNTPPQVEPQLNIVPLSEPPHTNEISDISAPTSDTSSPIPIEVARQTSDTIPSIEVQPKTSDTLSLEQTSSKASETTSSSESSHTSYYEFFKRNIPSREVLVAAGVAAAAVVVQNFM</sequence>
<proteinExistence type="predicted"/>
<dbReference type="AlphaFoldDB" id="A0A098G8S9"/>
<evidence type="ECO:0000256" key="2">
    <source>
        <dbReference type="SAM" id="MobiDB-lite"/>
    </source>
</evidence>
<dbReference type="HOGENOM" id="CLU_660217_0_0_6"/>
<evidence type="ECO:0000256" key="1">
    <source>
        <dbReference type="SAM" id="Coils"/>
    </source>
</evidence>
<keyword evidence="4" id="KW-1185">Reference proteome</keyword>
<feature type="compositionally biased region" description="Basic and acidic residues" evidence="2">
    <location>
        <begin position="364"/>
        <end position="375"/>
    </location>
</feature>
<evidence type="ECO:0000313" key="4">
    <source>
        <dbReference type="Proteomes" id="UP000032430"/>
    </source>
</evidence>
<name>A0A098G8S9_9GAMM</name>
<dbReference type="RefSeq" id="WP_052673980.1">
    <property type="nucleotide sequence ID" value="NZ_LN614827.1"/>
</dbReference>
<feature type="coiled-coil region" evidence="1">
    <location>
        <begin position="303"/>
        <end position="357"/>
    </location>
</feature>
<feature type="compositionally biased region" description="Polar residues" evidence="2">
    <location>
        <begin position="437"/>
        <end position="447"/>
    </location>
</feature>
<gene>
    <name evidence="3" type="ORF">LFA_3058</name>
</gene>